<protein>
    <submittedName>
        <fullName evidence="2">Uncharacterized protein</fullName>
    </submittedName>
</protein>
<dbReference type="EMBL" id="SRLO01003998">
    <property type="protein sequence ID" value="TNN30912.1"/>
    <property type="molecule type" value="Genomic_DNA"/>
</dbReference>
<reference evidence="2 3" key="1">
    <citation type="submission" date="2019-03" db="EMBL/GenBank/DDBJ databases">
        <title>First draft genome of Liparis tanakae, snailfish: a comprehensive survey of snailfish specific genes.</title>
        <authorList>
            <person name="Kim W."/>
            <person name="Song I."/>
            <person name="Jeong J.-H."/>
            <person name="Kim D."/>
            <person name="Kim S."/>
            <person name="Ryu S."/>
            <person name="Song J.Y."/>
            <person name="Lee S.K."/>
        </authorList>
    </citation>
    <scope>NUCLEOTIDE SEQUENCE [LARGE SCALE GENOMIC DNA]</scope>
    <source>
        <tissue evidence="2">Muscle</tissue>
    </source>
</reference>
<evidence type="ECO:0000313" key="3">
    <source>
        <dbReference type="Proteomes" id="UP000314294"/>
    </source>
</evidence>
<comment type="caution">
    <text evidence="2">The sequence shown here is derived from an EMBL/GenBank/DDBJ whole genome shotgun (WGS) entry which is preliminary data.</text>
</comment>
<proteinExistence type="predicted"/>
<feature type="compositionally biased region" description="Polar residues" evidence="1">
    <location>
        <begin position="157"/>
        <end position="171"/>
    </location>
</feature>
<organism evidence="2 3">
    <name type="scientific">Liparis tanakae</name>
    <name type="common">Tanaka's snailfish</name>
    <dbReference type="NCBI Taxonomy" id="230148"/>
    <lineage>
        <taxon>Eukaryota</taxon>
        <taxon>Metazoa</taxon>
        <taxon>Chordata</taxon>
        <taxon>Craniata</taxon>
        <taxon>Vertebrata</taxon>
        <taxon>Euteleostomi</taxon>
        <taxon>Actinopterygii</taxon>
        <taxon>Neopterygii</taxon>
        <taxon>Teleostei</taxon>
        <taxon>Neoteleostei</taxon>
        <taxon>Acanthomorphata</taxon>
        <taxon>Eupercaria</taxon>
        <taxon>Perciformes</taxon>
        <taxon>Cottioidei</taxon>
        <taxon>Cottales</taxon>
        <taxon>Liparidae</taxon>
        <taxon>Liparis</taxon>
    </lineage>
</organism>
<keyword evidence="3" id="KW-1185">Reference proteome</keyword>
<sequence length="181" mass="20193">MVPIFKSSESEREKTRMNLQTEDVAYFRLNTRRAAEGRKVVTSRGGEPAVRAAQGVVASCQLQGALARHRVGQLTVRGERVRRAPEQTAVSLRSTGGREVSRDGSVELWSRLLLNVPQSCLEDTGEGDTMGTKLPKAQRRRDSSEQRHHVKRYLTEDLQNNNGANMRTSSQSERRGVCVCV</sequence>
<dbReference type="AlphaFoldDB" id="A0A4Z2ERJ2"/>
<dbReference type="OrthoDB" id="431720at2759"/>
<evidence type="ECO:0000256" key="1">
    <source>
        <dbReference type="SAM" id="MobiDB-lite"/>
    </source>
</evidence>
<name>A0A4Z2ERJ2_9TELE</name>
<dbReference type="Proteomes" id="UP000314294">
    <property type="component" value="Unassembled WGS sequence"/>
</dbReference>
<feature type="region of interest" description="Disordered" evidence="1">
    <location>
        <begin position="123"/>
        <end position="172"/>
    </location>
</feature>
<gene>
    <name evidence="2" type="ORF">EYF80_058935</name>
</gene>
<accession>A0A4Z2ERJ2</accession>
<evidence type="ECO:0000313" key="2">
    <source>
        <dbReference type="EMBL" id="TNN30912.1"/>
    </source>
</evidence>